<comment type="caution">
    <text evidence="3">The sequence shown here is derived from an EMBL/GenBank/DDBJ whole genome shotgun (WGS) entry which is preliminary data.</text>
</comment>
<evidence type="ECO:0000256" key="1">
    <source>
        <dbReference type="SAM" id="Phobius"/>
    </source>
</evidence>
<reference evidence="3" key="2">
    <citation type="submission" date="2023-04" db="EMBL/GenBank/DDBJ databases">
        <title>Paracnuella aquatica gen. nov., sp. nov., a member of the family Chitinophagaceae isolated from a hot spring.</title>
        <authorList>
            <person name="Wang C."/>
        </authorList>
    </citation>
    <scope>NUCLEOTIDE SEQUENCE</scope>
    <source>
        <strain evidence="3">LB-8</strain>
    </source>
</reference>
<dbReference type="Pfam" id="PF00498">
    <property type="entry name" value="FHA"/>
    <property type="match status" value="1"/>
</dbReference>
<reference evidence="3" key="1">
    <citation type="submission" date="2022-09" db="EMBL/GenBank/DDBJ databases">
        <authorList>
            <person name="Yuan C."/>
            <person name="Ke Z."/>
        </authorList>
    </citation>
    <scope>NUCLEOTIDE SEQUENCE</scope>
    <source>
        <strain evidence="3">LB-8</strain>
    </source>
</reference>
<accession>A0A9X3BIB6</accession>
<dbReference type="Proteomes" id="UP001155483">
    <property type="component" value="Unassembled WGS sequence"/>
</dbReference>
<dbReference type="SUPFAM" id="SSF49879">
    <property type="entry name" value="SMAD/FHA domain"/>
    <property type="match status" value="1"/>
</dbReference>
<feature type="transmembrane region" description="Helical" evidence="1">
    <location>
        <begin position="147"/>
        <end position="169"/>
    </location>
</feature>
<proteinExistence type="predicted"/>
<evidence type="ECO:0000313" key="4">
    <source>
        <dbReference type="Proteomes" id="UP001155483"/>
    </source>
</evidence>
<sequence length="247" mass="27613">MKDASFIESTYKVGRVTGNDIVINVPTLSAHHAVVSCLSDDIFLIEDQNSLNGTFHNGFRIKRAVCNRKDVIFLANARFDLNNYFPRHQIQQELREKFDIPNQASPAPAKKDPNDYTSEFAKLELVYRSYNEIRCSLQGKGQLKMNVLRAAPGAALGLLLTFILPHVGVPLLTQFAGYGYSVGSSIGGMLGIFISNSANNQEKIIALDEQFKMNYICPKCKTFPGFIPWKSLALKKCCDRCKAIWVL</sequence>
<dbReference type="EMBL" id="JAOTIF010000008">
    <property type="protein sequence ID" value="MCU7549848.1"/>
    <property type="molecule type" value="Genomic_DNA"/>
</dbReference>
<evidence type="ECO:0000259" key="2">
    <source>
        <dbReference type="PROSITE" id="PS50006"/>
    </source>
</evidence>
<organism evidence="3 4">
    <name type="scientific">Paraflavisolibacter caeni</name>
    <dbReference type="NCBI Taxonomy" id="2982496"/>
    <lineage>
        <taxon>Bacteria</taxon>
        <taxon>Pseudomonadati</taxon>
        <taxon>Bacteroidota</taxon>
        <taxon>Chitinophagia</taxon>
        <taxon>Chitinophagales</taxon>
        <taxon>Chitinophagaceae</taxon>
        <taxon>Paraflavisolibacter</taxon>
    </lineage>
</organism>
<evidence type="ECO:0000313" key="3">
    <source>
        <dbReference type="EMBL" id="MCU7549848.1"/>
    </source>
</evidence>
<dbReference type="Gene3D" id="2.60.200.20">
    <property type="match status" value="1"/>
</dbReference>
<name>A0A9X3BIB6_9BACT</name>
<keyword evidence="4" id="KW-1185">Reference proteome</keyword>
<gene>
    <name evidence="3" type="ORF">OCK74_12020</name>
</gene>
<dbReference type="SMART" id="SM00240">
    <property type="entry name" value="FHA"/>
    <property type="match status" value="1"/>
</dbReference>
<protein>
    <submittedName>
        <fullName evidence="3">FHA domain-containing protein</fullName>
    </submittedName>
</protein>
<keyword evidence="1" id="KW-0472">Membrane</keyword>
<dbReference type="PROSITE" id="PS50006">
    <property type="entry name" value="FHA_DOMAIN"/>
    <property type="match status" value="1"/>
</dbReference>
<feature type="transmembrane region" description="Helical" evidence="1">
    <location>
        <begin position="175"/>
        <end position="194"/>
    </location>
</feature>
<dbReference type="InterPro" id="IPR000253">
    <property type="entry name" value="FHA_dom"/>
</dbReference>
<dbReference type="InterPro" id="IPR008984">
    <property type="entry name" value="SMAD_FHA_dom_sf"/>
</dbReference>
<dbReference type="AlphaFoldDB" id="A0A9X3BIB6"/>
<keyword evidence="1" id="KW-1133">Transmembrane helix</keyword>
<keyword evidence="1" id="KW-0812">Transmembrane</keyword>
<dbReference type="RefSeq" id="WP_279297289.1">
    <property type="nucleotide sequence ID" value="NZ_JAOTIF010000008.1"/>
</dbReference>
<feature type="domain" description="FHA" evidence="2">
    <location>
        <begin position="11"/>
        <end position="61"/>
    </location>
</feature>